<sequence>MALTFTPFPDLGNKCPDFTLPAVDGKTYSLKDFSNGQPLVVMFICNHCPYVQAIEDRLIHLGHDLKKQNVNVIAICANDEESHNREDSFENLQKRAQEKGYPFVYLHDKSQAAAHAFGAVCTPDYFVYDKDLKLSYRGRLDDSWKDAAKVTKRELFDAVQTLLKNDKVSEEQTASMGCSIKWV</sequence>
<name>K7ZBI5_BDEBC</name>
<dbReference type="PATRIC" id="fig|1069642.3.peg.2649"/>
<dbReference type="RefSeq" id="WP_015091789.1">
    <property type="nucleotide sequence ID" value="NC_019567.1"/>
</dbReference>
<dbReference type="GO" id="GO:0016209">
    <property type="term" value="F:antioxidant activity"/>
    <property type="evidence" value="ECO:0007669"/>
    <property type="project" value="InterPro"/>
</dbReference>
<evidence type="ECO:0000259" key="1">
    <source>
        <dbReference type="PROSITE" id="PS51352"/>
    </source>
</evidence>
<dbReference type="HOGENOM" id="CLU_076204_1_0_7"/>
<feature type="domain" description="Thioredoxin" evidence="1">
    <location>
        <begin position="9"/>
        <end position="161"/>
    </location>
</feature>
<dbReference type="KEGG" id="bbat:Bdt_2677"/>
<organism evidence="2 3">
    <name type="scientific">Bdellovibrio bacteriovorus str. Tiberius</name>
    <dbReference type="NCBI Taxonomy" id="1069642"/>
    <lineage>
        <taxon>Bacteria</taxon>
        <taxon>Pseudomonadati</taxon>
        <taxon>Bdellovibrionota</taxon>
        <taxon>Bdellovibrionia</taxon>
        <taxon>Bdellovibrionales</taxon>
        <taxon>Pseudobdellovibrionaceae</taxon>
        <taxon>Bdellovibrio</taxon>
    </lineage>
</organism>
<dbReference type="STRING" id="1069642.Bdt_2677"/>
<dbReference type="PROSITE" id="PS51352">
    <property type="entry name" value="THIOREDOXIN_2"/>
    <property type="match status" value="1"/>
</dbReference>
<dbReference type="CDD" id="cd02969">
    <property type="entry name" value="PRX_like1"/>
    <property type="match status" value="1"/>
</dbReference>
<dbReference type="Pfam" id="PF00578">
    <property type="entry name" value="AhpC-TSA"/>
    <property type="match status" value="1"/>
</dbReference>
<dbReference type="OrthoDB" id="5292926at2"/>
<reference evidence="2 3" key="1">
    <citation type="journal article" date="2012" name="BMC Genomics">
        <title>Genome analysis of a simultaneously predatory and prey-independent, novel Bdellovibrio bacteriovorus from the River Tiber, supports in silico predictions of both ancient and recent lateral gene transfer from diverse bacteria.</title>
        <authorList>
            <person name="Hobley L."/>
            <person name="Lerner T.R."/>
            <person name="Williams L.E."/>
            <person name="Lambert C."/>
            <person name="Till R."/>
            <person name="Milner D.S."/>
            <person name="Basford S.M."/>
            <person name="Capeness M.J."/>
            <person name="Fenton A.K."/>
            <person name="Atterbury R.J."/>
            <person name="Harris M.A."/>
            <person name="Sockett R.E."/>
        </authorList>
    </citation>
    <scope>NUCLEOTIDE SEQUENCE [LARGE SCALE GENOMIC DNA]</scope>
    <source>
        <strain evidence="2 3">Tiberius</strain>
    </source>
</reference>
<dbReference type="Proteomes" id="UP000010074">
    <property type="component" value="Chromosome"/>
</dbReference>
<gene>
    <name evidence="2" type="ORF">Bdt_2677</name>
</gene>
<dbReference type="PANTHER" id="PTHR43640">
    <property type="entry name" value="OS07G0260300 PROTEIN"/>
    <property type="match status" value="1"/>
</dbReference>
<dbReference type="PANTHER" id="PTHR43640:SF1">
    <property type="entry name" value="THIOREDOXIN-DEPENDENT PEROXIREDOXIN"/>
    <property type="match status" value="1"/>
</dbReference>
<evidence type="ECO:0000313" key="2">
    <source>
        <dbReference type="EMBL" id="AFY02359.1"/>
    </source>
</evidence>
<dbReference type="InterPro" id="IPR013766">
    <property type="entry name" value="Thioredoxin_domain"/>
</dbReference>
<dbReference type="Gene3D" id="3.40.30.10">
    <property type="entry name" value="Glutaredoxin"/>
    <property type="match status" value="1"/>
</dbReference>
<dbReference type="EMBL" id="CP002930">
    <property type="protein sequence ID" value="AFY02359.1"/>
    <property type="molecule type" value="Genomic_DNA"/>
</dbReference>
<dbReference type="InterPro" id="IPR036249">
    <property type="entry name" value="Thioredoxin-like_sf"/>
</dbReference>
<dbReference type="SUPFAM" id="SSF52833">
    <property type="entry name" value="Thioredoxin-like"/>
    <property type="match status" value="1"/>
</dbReference>
<dbReference type="AlphaFoldDB" id="K7ZBI5"/>
<dbReference type="GO" id="GO:0016491">
    <property type="term" value="F:oxidoreductase activity"/>
    <property type="evidence" value="ECO:0007669"/>
    <property type="project" value="InterPro"/>
</dbReference>
<protein>
    <recommendedName>
        <fullName evidence="1">Thioredoxin domain-containing protein</fullName>
    </recommendedName>
</protein>
<proteinExistence type="predicted"/>
<evidence type="ECO:0000313" key="3">
    <source>
        <dbReference type="Proteomes" id="UP000010074"/>
    </source>
</evidence>
<dbReference type="InterPro" id="IPR047262">
    <property type="entry name" value="PRX-like1"/>
</dbReference>
<accession>K7ZBI5</accession>
<dbReference type="InterPro" id="IPR000866">
    <property type="entry name" value="AhpC/TSA"/>
</dbReference>